<reference evidence="4" key="1">
    <citation type="submission" date="2023-03" db="EMBL/GenBank/DDBJ databases">
        <title>Chromosome-scale reference genome and RAD-based genetic map of yellow starthistle (Centaurea solstitialis) reveal putative structural variation and QTLs associated with invader traits.</title>
        <authorList>
            <person name="Reatini B."/>
            <person name="Cang F.A."/>
            <person name="Jiang Q."/>
            <person name="Mckibben M.T.W."/>
            <person name="Barker M.S."/>
            <person name="Rieseberg L.H."/>
            <person name="Dlugosch K.M."/>
        </authorList>
    </citation>
    <scope>NUCLEOTIDE SEQUENCE</scope>
    <source>
        <strain evidence="4">CAN-66</strain>
        <tissue evidence="4">Leaf</tissue>
    </source>
</reference>
<accession>A0AA38TLK8</accession>
<evidence type="ECO:0000313" key="5">
    <source>
        <dbReference type="Proteomes" id="UP001172457"/>
    </source>
</evidence>
<keyword evidence="1" id="KW-0378">Hydrolase</keyword>
<feature type="compositionally biased region" description="Basic residues" evidence="2">
    <location>
        <begin position="122"/>
        <end position="145"/>
    </location>
</feature>
<dbReference type="GO" id="GO:0016787">
    <property type="term" value="F:hydrolase activity"/>
    <property type="evidence" value="ECO:0007669"/>
    <property type="project" value="UniProtKB-KW"/>
</dbReference>
<keyword evidence="1" id="KW-0233">DNA recombination</keyword>
<keyword evidence="1" id="KW-0227">DNA damage</keyword>
<gene>
    <name evidence="4" type="ORF">OSB04_016743</name>
</gene>
<evidence type="ECO:0000256" key="1">
    <source>
        <dbReference type="RuleBase" id="RU363044"/>
    </source>
</evidence>
<evidence type="ECO:0000313" key="4">
    <source>
        <dbReference type="EMBL" id="KAJ9552698.1"/>
    </source>
</evidence>
<dbReference type="GO" id="GO:0005524">
    <property type="term" value="F:ATP binding"/>
    <property type="evidence" value="ECO:0007669"/>
    <property type="project" value="UniProtKB-KW"/>
</dbReference>
<sequence>MPYPDDDSVKSSNNRLITEELDYDIANLQNEFRQLLCALTNEQRGVYDDIITTVENNQGAFLWKTLSASIRSRGEIVLNVASSGIASLLLTGGQHTLAFKIPLILNEDSLCYIKPDGDLPRKKSRSSKMKPKGKKVTGDKSKRKKVAGDNQQKKSICVAEKKLIGEIDLGRRRRN</sequence>
<keyword evidence="1" id="KW-0547">Nucleotide-binding</keyword>
<dbReference type="Proteomes" id="UP001172457">
    <property type="component" value="Chromosome 4"/>
</dbReference>
<dbReference type="AlphaFoldDB" id="A0AA38TLK8"/>
<dbReference type="Pfam" id="PF05970">
    <property type="entry name" value="PIF1"/>
    <property type="match status" value="1"/>
</dbReference>
<organism evidence="4 5">
    <name type="scientific">Centaurea solstitialis</name>
    <name type="common">yellow star-thistle</name>
    <dbReference type="NCBI Taxonomy" id="347529"/>
    <lineage>
        <taxon>Eukaryota</taxon>
        <taxon>Viridiplantae</taxon>
        <taxon>Streptophyta</taxon>
        <taxon>Embryophyta</taxon>
        <taxon>Tracheophyta</taxon>
        <taxon>Spermatophyta</taxon>
        <taxon>Magnoliopsida</taxon>
        <taxon>eudicotyledons</taxon>
        <taxon>Gunneridae</taxon>
        <taxon>Pentapetalae</taxon>
        <taxon>asterids</taxon>
        <taxon>campanulids</taxon>
        <taxon>Asterales</taxon>
        <taxon>Asteraceae</taxon>
        <taxon>Carduoideae</taxon>
        <taxon>Cardueae</taxon>
        <taxon>Centaureinae</taxon>
        <taxon>Centaurea</taxon>
    </lineage>
</organism>
<feature type="region of interest" description="Disordered" evidence="2">
    <location>
        <begin position="119"/>
        <end position="153"/>
    </location>
</feature>
<comment type="cofactor">
    <cofactor evidence="1">
        <name>Mg(2+)</name>
        <dbReference type="ChEBI" id="CHEBI:18420"/>
    </cofactor>
</comment>
<comment type="caution">
    <text evidence="4">The sequence shown here is derived from an EMBL/GenBank/DDBJ whole genome shotgun (WGS) entry which is preliminary data.</text>
</comment>
<evidence type="ECO:0000259" key="3">
    <source>
        <dbReference type="Pfam" id="PF05970"/>
    </source>
</evidence>
<evidence type="ECO:0000256" key="2">
    <source>
        <dbReference type="SAM" id="MobiDB-lite"/>
    </source>
</evidence>
<comment type="catalytic activity">
    <reaction evidence="1">
        <text>ATP + H2O = ADP + phosphate + H(+)</text>
        <dbReference type="Rhea" id="RHEA:13065"/>
        <dbReference type="ChEBI" id="CHEBI:15377"/>
        <dbReference type="ChEBI" id="CHEBI:15378"/>
        <dbReference type="ChEBI" id="CHEBI:30616"/>
        <dbReference type="ChEBI" id="CHEBI:43474"/>
        <dbReference type="ChEBI" id="CHEBI:456216"/>
        <dbReference type="EC" id="5.6.2.3"/>
    </reaction>
</comment>
<dbReference type="GO" id="GO:0043139">
    <property type="term" value="F:5'-3' DNA helicase activity"/>
    <property type="evidence" value="ECO:0007669"/>
    <property type="project" value="UniProtKB-EC"/>
</dbReference>
<dbReference type="GO" id="GO:0000723">
    <property type="term" value="P:telomere maintenance"/>
    <property type="evidence" value="ECO:0007669"/>
    <property type="project" value="InterPro"/>
</dbReference>
<comment type="similarity">
    <text evidence="1">Belongs to the helicase family.</text>
</comment>
<keyword evidence="1" id="KW-0234">DNA repair</keyword>
<protein>
    <recommendedName>
        <fullName evidence="1">ATP-dependent DNA helicase</fullName>
        <ecNumber evidence="1">5.6.2.3</ecNumber>
    </recommendedName>
</protein>
<dbReference type="EMBL" id="JARYMX010000004">
    <property type="protein sequence ID" value="KAJ9552698.1"/>
    <property type="molecule type" value="Genomic_DNA"/>
</dbReference>
<dbReference type="EC" id="5.6.2.3" evidence="1"/>
<dbReference type="GO" id="GO:0006310">
    <property type="term" value="P:DNA recombination"/>
    <property type="evidence" value="ECO:0007669"/>
    <property type="project" value="UniProtKB-KW"/>
</dbReference>
<feature type="domain" description="DNA helicase Pif1-like DEAD-box helicase" evidence="3">
    <location>
        <begin position="39"/>
        <end position="122"/>
    </location>
</feature>
<dbReference type="InterPro" id="IPR010285">
    <property type="entry name" value="DNA_helicase_pif1-like_DEAD"/>
</dbReference>
<name>A0AA38TLK8_9ASTR</name>
<keyword evidence="5" id="KW-1185">Reference proteome</keyword>
<dbReference type="PANTHER" id="PTHR10492:SF101">
    <property type="entry name" value="ATP-DEPENDENT DNA HELICASE"/>
    <property type="match status" value="1"/>
</dbReference>
<keyword evidence="1" id="KW-0347">Helicase</keyword>
<proteinExistence type="inferred from homology"/>
<keyword evidence="1" id="KW-0067">ATP-binding</keyword>
<dbReference type="GO" id="GO:0006281">
    <property type="term" value="P:DNA repair"/>
    <property type="evidence" value="ECO:0007669"/>
    <property type="project" value="UniProtKB-KW"/>
</dbReference>
<dbReference type="PANTHER" id="PTHR10492">
    <property type="match status" value="1"/>
</dbReference>